<gene>
    <name evidence="1" type="ORF">C7450_103145</name>
</gene>
<sequence length="212" mass="22552">MDTFTEPALNALSAAVARLSGSDRSFAESLLSQAASRPLSDKQMFWVRELTGRASQPKPAPVDIGEMAGILRLFDTAQKHLKRPAIVLQVAGVGEVRISRAGVNARVPGSLNVSENAPYGVGRWFGRVLTSGQFETRGCAPDGLVEGLKAFAEDPAGVASEHGRMTGRCCFCNSKLTDERSTGVGYGQTCAKHFGLPWGAKVPSDDLFARAL</sequence>
<name>A0A2V3UBY2_9HYPH</name>
<dbReference type="InterPro" id="IPR046053">
    <property type="entry name" value="DUF6011"/>
</dbReference>
<evidence type="ECO:0000313" key="1">
    <source>
        <dbReference type="EMBL" id="PXW61628.1"/>
    </source>
</evidence>
<keyword evidence="2" id="KW-1185">Reference proteome</keyword>
<organism evidence="1 2">
    <name type="scientific">Chelatococcus asaccharovorans</name>
    <dbReference type="NCBI Taxonomy" id="28210"/>
    <lineage>
        <taxon>Bacteria</taxon>
        <taxon>Pseudomonadati</taxon>
        <taxon>Pseudomonadota</taxon>
        <taxon>Alphaproteobacteria</taxon>
        <taxon>Hyphomicrobiales</taxon>
        <taxon>Chelatococcaceae</taxon>
        <taxon>Chelatococcus</taxon>
    </lineage>
</organism>
<protein>
    <submittedName>
        <fullName evidence="1">Uncharacterized protein</fullName>
    </submittedName>
</protein>
<evidence type="ECO:0000313" key="2">
    <source>
        <dbReference type="Proteomes" id="UP000248021"/>
    </source>
</evidence>
<dbReference type="OrthoDB" id="8450305at2"/>
<dbReference type="AlphaFoldDB" id="A0A2V3UBY2"/>
<accession>A0A2V3UBY2</accession>
<dbReference type="Proteomes" id="UP000248021">
    <property type="component" value="Unassembled WGS sequence"/>
</dbReference>
<reference evidence="1 2" key="1">
    <citation type="submission" date="2018-05" db="EMBL/GenBank/DDBJ databases">
        <title>Genomic Encyclopedia of Type Strains, Phase IV (KMG-IV): sequencing the most valuable type-strain genomes for metagenomic binning, comparative biology and taxonomic classification.</title>
        <authorList>
            <person name="Goeker M."/>
        </authorList>
    </citation>
    <scope>NUCLEOTIDE SEQUENCE [LARGE SCALE GENOMIC DNA]</scope>
    <source>
        <strain evidence="1 2">DSM 6462</strain>
    </source>
</reference>
<dbReference type="RefSeq" id="WP_110373936.1">
    <property type="nucleotide sequence ID" value="NZ_JAHBRY010000001.1"/>
</dbReference>
<dbReference type="Pfam" id="PF19474">
    <property type="entry name" value="DUF6011"/>
    <property type="match status" value="1"/>
</dbReference>
<comment type="caution">
    <text evidence="1">The sequence shown here is derived from an EMBL/GenBank/DDBJ whole genome shotgun (WGS) entry which is preliminary data.</text>
</comment>
<proteinExistence type="predicted"/>
<dbReference type="EMBL" id="QJJK01000003">
    <property type="protein sequence ID" value="PXW61628.1"/>
    <property type="molecule type" value="Genomic_DNA"/>
</dbReference>